<accession>A0A9W7CBY8</accession>
<protein>
    <submittedName>
        <fullName evidence="1">Uncharacterized protein</fullName>
    </submittedName>
</protein>
<sequence>MHSPLDIEAANSSSYPIEKEVLVKDCGCWDTLCGCCCCKDEGCLCGFGQRSKCVKFCCLPFTLVLLGVVAFFGIPRSVDVVLAEDTWKASYNPKSAIYNPMGNSMEFDFLNREMTMKTNIPVNMTNWNWVYKVSVQAKVSLYYPGNLLDPVNDAVYLGGAEDSVSAPPRGQEVLGDSRYNADGEPTWKNTQDWFFAYFKLKASATQWLQIINSLEADCGACKDPNHECIETTPFFMHAELTPDEERMSIMHKFVGTIIMEEVEELGCENIYSAGVLGL</sequence>
<organism evidence="1 2">
    <name type="scientific">Triparma laevis f. longispina</name>
    <dbReference type="NCBI Taxonomy" id="1714387"/>
    <lineage>
        <taxon>Eukaryota</taxon>
        <taxon>Sar</taxon>
        <taxon>Stramenopiles</taxon>
        <taxon>Ochrophyta</taxon>
        <taxon>Bolidophyceae</taxon>
        <taxon>Parmales</taxon>
        <taxon>Triparmaceae</taxon>
        <taxon>Triparma</taxon>
    </lineage>
</organism>
<dbReference type="AlphaFoldDB" id="A0A9W7CBY8"/>
<dbReference type="Proteomes" id="UP001165122">
    <property type="component" value="Unassembled WGS sequence"/>
</dbReference>
<name>A0A9W7CBY8_9STRA</name>
<proteinExistence type="predicted"/>
<evidence type="ECO:0000313" key="2">
    <source>
        <dbReference type="Proteomes" id="UP001165122"/>
    </source>
</evidence>
<dbReference type="EMBL" id="BRXW01000037">
    <property type="protein sequence ID" value="GMI01816.1"/>
    <property type="molecule type" value="Genomic_DNA"/>
</dbReference>
<gene>
    <name evidence="1" type="ORF">TrLO_g3143</name>
</gene>
<comment type="caution">
    <text evidence="1">The sequence shown here is derived from an EMBL/GenBank/DDBJ whole genome shotgun (WGS) entry which is preliminary data.</text>
</comment>
<evidence type="ECO:0000313" key="1">
    <source>
        <dbReference type="EMBL" id="GMI01816.1"/>
    </source>
</evidence>
<reference evidence="2" key="1">
    <citation type="journal article" date="2023" name="Commun. Biol.">
        <title>Genome analysis of Parmales, the sister group of diatoms, reveals the evolutionary specialization of diatoms from phago-mixotrophs to photoautotrophs.</title>
        <authorList>
            <person name="Ban H."/>
            <person name="Sato S."/>
            <person name="Yoshikawa S."/>
            <person name="Yamada K."/>
            <person name="Nakamura Y."/>
            <person name="Ichinomiya M."/>
            <person name="Sato N."/>
            <person name="Blanc-Mathieu R."/>
            <person name="Endo H."/>
            <person name="Kuwata A."/>
            <person name="Ogata H."/>
        </authorList>
    </citation>
    <scope>NUCLEOTIDE SEQUENCE [LARGE SCALE GENOMIC DNA]</scope>
    <source>
        <strain evidence="2">NIES 3700</strain>
    </source>
</reference>
<dbReference type="OrthoDB" id="10476495at2759"/>
<keyword evidence="2" id="KW-1185">Reference proteome</keyword>